<dbReference type="EMBL" id="ACIJ02000018">
    <property type="protein sequence ID" value="EEX71749.1"/>
    <property type="molecule type" value="Genomic_DNA"/>
</dbReference>
<comment type="caution">
    <text evidence="1">The sequence shown here is derived from an EMBL/GenBank/DDBJ whole genome shotgun (WGS) entry which is preliminary data.</text>
</comment>
<dbReference type="eggNOG" id="ENOG5032Y7Q">
    <property type="taxonomic scope" value="Bacteria"/>
</dbReference>
<dbReference type="AlphaFoldDB" id="C9LGE1"/>
<keyword evidence="2" id="KW-1185">Reference proteome</keyword>
<evidence type="ECO:0008006" key="3">
    <source>
        <dbReference type="Google" id="ProtNLM"/>
    </source>
</evidence>
<dbReference type="OrthoDB" id="1440774at2"/>
<dbReference type="Pfam" id="PF09697">
    <property type="entry name" value="Porph_ging"/>
    <property type="match status" value="1"/>
</dbReference>
<evidence type="ECO:0000313" key="1">
    <source>
        <dbReference type="EMBL" id="EEX71749.1"/>
    </source>
</evidence>
<dbReference type="InterPro" id="IPR005901">
    <property type="entry name" value="GLPGLI"/>
</dbReference>
<dbReference type="NCBIfam" id="TIGR01200">
    <property type="entry name" value="GLPGLI"/>
    <property type="match status" value="1"/>
</dbReference>
<gene>
    <name evidence="1" type="ORF">GCWU000325_01283</name>
</gene>
<dbReference type="STRING" id="626522.GCWU000325_01283"/>
<organism evidence="1 2">
    <name type="scientific">Alloprevotella tannerae ATCC 51259</name>
    <dbReference type="NCBI Taxonomy" id="626522"/>
    <lineage>
        <taxon>Bacteria</taxon>
        <taxon>Pseudomonadati</taxon>
        <taxon>Bacteroidota</taxon>
        <taxon>Bacteroidia</taxon>
        <taxon>Bacteroidales</taxon>
        <taxon>Prevotellaceae</taxon>
        <taxon>Alloprevotella</taxon>
    </lineage>
</organism>
<evidence type="ECO:0000313" key="2">
    <source>
        <dbReference type="Proteomes" id="UP000003460"/>
    </source>
</evidence>
<dbReference type="HOGENOM" id="CLU_066214_0_1_10"/>
<sequence>MKFHAKAFRPHLGKRRSTSLVLRNQVINKKRNKDIAMKAKRLLYFILTALFVQNLWAQESTVKTLRIVYNTKYTDPIAIHESKDVQYLDIQDERSVFYSYFHHRLKAIEDSLNRRGSVSTAQLHKLVQPYIYGQWYYVYKGLPAEGRLTYLYTDICNFKYEEPISKMKWKMLGKDSVIAGYPCQLAETNFRGRTWRAWFTLDIPIPNGPWKLGGLPGLILKATDHTGWYDFDCAGIQNITAQPIAVPKKNYETMKPKEYFYLLRMSHEHFSEFMQRYNGKSGESTTPAQQLKAEKLPEKAEYIEVY</sequence>
<protein>
    <recommendedName>
        <fullName evidence="3">GLPGLI family protein</fullName>
    </recommendedName>
</protein>
<reference evidence="1" key="1">
    <citation type="submission" date="2009-09" db="EMBL/GenBank/DDBJ databases">
        <authorList>
            <person name="Weinstock G."/>
            <person name="Sodergren E."/>
            <person name="Clifton S."/>
            <person name="Fulton L."/>
            <person name="Fulton B."/>
            <person name="Courtney L."/>
            <person name="Fronick C."/>
            <person name="Harrison M."/>
            <person name="Strong C."/>
            <person name="Farmer C."/>
            <person name="Delahaunty K."/>
            <person name="Markovic C."/>
            <person name="Hall O."/>
            <person name="Minx P."/>
            <person name="Tomlinson C."/>
            <person name="Mitreva M."/>
            <person name="Nelson J."/>
            <person name="Hou S."/>
            <person name="Wollam A."/>
            <person name="Pepin K.H."/>
            <person name="Johnson M."/>
            <person name="Bhonagiri V."/>
            <person name="Nash W.E."/>
            <person name="Warren W."/>
            <person name="Chinwalla A."/>
            <person name="Mardis E.R."/>
            <person name="Wilson R.K."/>
        </authorList>
    </citation>
    <scope>NUCLEOTIDE SEQUENCE [LARGE SCALE GENOMIC DNA]</scope>
    <source>
        <strain evidence="1">ATCC 51259</strain>
    </source>
</reference>
<name>C9LGE1_9BACT</name>
<accession>C9LGE1</accession>
<dbReference type="Proteomes" id="UP000003460">
    <property type="component" value="Unassembled WGS sequence"/>
</dbReference>
<proteinExistence type="predicted"/>